<evidence type="ECO:0000313" key="2">
    <source>
        <dbReference type="Proteomes" id="UP000614350"/>
    </source>
</evidence>
<reference evidence="1" key="1">
    <citation type="journal article" date="2020" name="G3 (Bethesda)">
        <title>High-Quality Assemblies for Three Invasive Social Wasps from the &lt;i&gt;Vespula&lt;/i&gt; Genus.</title>
        <authorList>
            <person name="Harrop T.W.R."/>
            <person name="Guhlin J."/>
            <person name="McLaughlin G.M."/>
            <person name="Permina E."/>
            <person name="Stockwell P."/>
            <person name="Gilligan J."/>
            <person name="Le Lec M.F."/>
            <person name="Gruber M.A.M."/>
            <person name="Quinn O."/>
            <person name="Lovegrove M."/>
            <person name="Duncan E.J."/>
            <person name="Remnant E.J."/>
            <person name="Van Eeckhoven J."/>
            <person name="Graham B."/>
            <person name="Knapp R.A."/>
            <person name="Langford K.W."/>
            <person name="Kronenberg Z."/>
            <person name="Press M.O."/>
            <person name="Eacker S.M."/>
            <person name="Wilson-Rankin E.E."/>
            <person name="Purcell J."/>
            <person name="Lester P.J."/>
            <person name="Dearden P.K."/>
        </authorList>
    </citation>
    <scope>NUCLEOTIDE SEQUENCE</scope>
    <source>
        <strain evidence="1">Marl-1</strain>
    </source>
</reference>
<sequence length="90" mass="10145">MEEKKRSNRNIGKQASETFRLIRSLAGVGRLTTDGVLSLPSRILHTPQNQWLEFSKWDLNGYALVGADKDFGRDRVLAIRIFGVVTLEGE</sequence>
<protein>
    <submittedName>
        <fullName evidence="1">Uncharacterized protein</fullName>
    </submittedName>
</protein>
<keyword evidence="2" id="KW-1185">Reference proteome</keyword>
<dbReference type="AlphaFoldDB" id="A0A834JH64"/>
<name>A0A834JH64_VESVU</name>
<comment type="caution">
    <text evidence="1">The sequence shown here is derived from an EMBL/GenBank/DDBJ whole genome shotgun (WGS) entry which is preliminary data.</text>
</comment>
<accession>A0A834JH64</accession>
<organism evidence="1 2">
    <name type="scientific">Vespula vulgaris</name>
    <name type="common">Yellow jacket</name>
    <name type="synonym">Wasp</name>
    <dbReference type="NCBI Taxonomy" id="7454"/>
    <lineage>
        <taxon>Eukaryota</taxon>
        <taxon>Metazoa</taxon>
        <taxon>Ecdysozoa</taxon>
        <taxon>Arthropoda</taxon>
        <taxon>Hexapoda</taxon>
        <taxon>Insecta</taxon>
        <taxon>Pterygota</taxon>
        <taxon>Neoptera</taxon>
        <taxon>Endopterygota</taxon>
        <taxon>Hymenoptera</taxon>
        <taxon>Apocrita</taxon>
        <taxon>Aculeata</taxon>
        <taxon>Vespoidea</taxon>
        <taxon>Vespidae</taxon>
        <taxon>Vespinae</taxon>
        <taxon>Vespula</taxon>
    </lineage>
</organism>
<gene>
    <name evidence="1" type="ORF">HZH66_010782</name>
</gene>
<dbReference type="EMBL" id="JACSEA010000012">
    <property type="protein sequence ID" value="KAF7388015.1"/>
    <property type="molecule type" value="Genomic_DNA"/>
</dbReference>
<proteinExistence type="predicted"/>
<dbReference type="Proteomes" id="UP000614350">
    <property type="component" value="Unassembled WGS sequence"/>
</dbReference>
<evidence type="ECO:0000313" key="1">
    <source>
        <dbReference type="EMBL" id="KAF7388015.1"/>
    </source>
</evidence>